<feature type="chain" id="PRO_5045221072" description="Prolipoprotein LppL" evidence="1">
    <location>
        <begin position="22"/>
        <end position="340"/>
    </location>
</feature>
<evidence type="ECO:0008006" key="4">
    <source>
        <dbReference type="Google" id="ProtNLM"/>
    </source>
</evidence>
<proteinExistence type="predicted"/>
<keyword evidence="3" id="KW-1185">Reference proteome</keyword>
<evidence type="ECO:0000313" key="2">
    <source>
        <dbReference type="EMBL" id="MFC6145980.1"/>
    </source>
</evidence>
<sequence>MNAGRVTALAALAASSLLLGACGSGPTNPEIPDLGNAEPVASPAAGSPAGRVIDTALEVSDMEAAGDIIALRAGPTLTLGTLAEHDAGTTTEVTVPADCADLTASPDTFVLACGAEVLLIDAASGDLRDTVTVADTDAAPASSAVLTSTGELVVGSGESDRVVVFQDGEAQRSITVAGKTSQLLAVPVTGADDAVVRTNHSNSTIQDIHWREGRQGGTLRVGLGIGQAVAGDEGMVLASDNRGGQLAVYTADNVVRLHQTTPVSPSPWAVAWDSERRVAWISTTGDNQLRAFDLSTGVPEEVGTLDSLADAHSMLVLADGTLVVASASGAGLQVITDPEL</sequence>
<feature type="signal peptide" evidence="1">
    <location>
        <begin position="1"/>
        <end position="21"/>
    </location>
</feature>
<comment type="caution">
    <text evidence="2">The sequence shown here is derived from an EMBL/GenBank/DDBJ whole genome shotgun (WGS) entry which is preliminary data.</text>
</comment>
<dbReference type="RefSeq" id="WP_377000145.1">
    <property type="nucleotide sequence ID" value="NZ_JBHSQE010000002.1"/>
</dbReference>
<dbReference type="InterPro" id="IPR015943">
    <property type="entry name" value="WD40/YVTN_repeat-like_dom_sf"/>
</dbReference>
<dbReference type="SUPFAM" id="SSF63825">
    <property type="entry name" value="YWTD domain"/>
    <property type="match status" value="1"/>
</dbReference>
<evidence type="ECO:0000256" key="1">
    <source>
        <dbReference type="SAM" id="SignalP"/>
    </source>
</evidence>
<dbReference type="EMBL" id="JBHSQE010000002">
    <property type="protein sequence ID" value="MFC6145980.1"/>
    <property type="molecule type" value="Genomic_DNA"/>
</dbReference>
<dbReference type="PROSITE" id="PS51257">
    <property type="entry name" value="PROKAR_LIPOPROTEIN"/>
    <property type="match status" value="1"/>
</dbReference>
<name>A0ABW1QCG7_9CORY</name>
<dbReference type="Gene3D" id="2.130.10.10">
    <property type="entry name" value="YVTN repeat-like/Quinoprotein amine dehydrogenase"/>
    <property type="match status" value="1"/>
</dbReference>
<reference evidence="3" key="1">
    <citation type="journal article" date="2019" name="Int. J. Syst. Evol. Microbiol.">
        <title>The Global Catalogue of Microorganisms (GCM) 10K type strain sequencing project: providing services to taxonomists for standard genome sequencing and annotation.</title>
        <authorList>
            <consortium name="The Broad Institute Genomics Platform"/>
            <consortium name="The Broad Institute Genome Sequencing Center for Infectious Disease"/>
            <person name="Wu L."/>
            <person name="Ma J."/>
        </authorList>
    </citation>
    <scope>NUCLEOTIDE SEQUENCE [LARGE SCALE GENOMIC DNA]</scope>
    <source>
        <strain evidence="3">CCUG 51943</strain>
    </source>
</reference>
<evidence type="ECO:0000313" key="3">
    <source>
        <dbReference type="Proteomes" id="UP001596244"/>
    </source>
</evidence>
<accession>A0ABW1QCG7</accession>
<protein>
    <recommendedName>
        <fullName evidence="4">Prolipoprotein LppL</fullName>
    </recommendedName>
</protein>
<gene>
    <name evidence="2" type="ORF">ACFPUZ_04060</name>
</gene>
<keyword evidence="1" id="KW-0732">Signal</keyword>
<dbReference type="Proteomes" id="UP001596244">
    <property type="component" value="Unassembled WGS sequence"/>
</dbReference>
<organism evidence="2 3">
    <name type="scientific">Corynebacterium nasicanis</name>
    <dbReference type="NCBI Taxonomy" id="1448267"/>
    <lineage>
        <taxon>Bacteria</taxon>
        <taxon>Bacillati</taxon>
        <taxon>Actinomycetota</taxon>
        <taxon>Actinomycetes</taxon>
        <taxon>Mycobacteriales</taxon>
        <taxon>Corynebacteriaceae</taxon>
        <taxon>Corynebacterium</taxon>
    </lineage>
</organism>